<dbReference type="RefSeq" id="WP_084288811.1">
    <property type="nucleotide sequence ID" value="NZ_FWYB01000003.1"/>
</dbReference>
<keyword evidence="1" id="KW-0449">Lipoprotein</keyword>
<name>A0A1W2C014_9SPHI</name>
<dbReference type="SUPFAM" id="SSF48452">
    <property type="entry name" value="TPR-like"/>
    <property type="match status" value="1"/>
</dbReference>
<sequence>MRRLLLIYIKLAAVITCLVCVSSCKKNFGEINTNPSSVTVPDIKFLFSYSEDRLATYQGTEWIWESMEQLWRFTQHITSDPYEISNNVNSRYNAFYQSILPNLFEIRKQINMKADKDAFQKMAAVTYVVQVMQGIKVTDMNGSIPYSEALKGRYDGSYSPVFDNQETLFNTWLKELDDAIAVLANNSLPAQQSYGTNDIYYKGDWTKWVMLANTLKLRIAARLENQNQTKTREIFQQVMSNAIGPISVDNAQLSYSSVDYFGPADIDYRSPRYATTSIMNFLKSANDPRLPVYFDKNDLQGDFRTVLTQNGATLPSFININDPLIMYQGGPADWTVNPTFAAYIKNAFQVGSTTTRYFLISRINRKFFAPRFGGNTTGVFTDVMVSNAESCLLVAEFIQKGYAGGVNTKGTAEDWYKKGITSSIKTMNSIAVAAASTPAYSTGDGTTEINAYLANARVMFNGTGNLEKIYIQQYLNLFRNPTEAFVFCRRTGYPRNNSTYYPREVFNELIPRRFWTNDPGEVNRANWQKALQEQGFTPLAQDVPTLNSQRIWYDKNAPAFGGGS</sequence>
<dbReference type="Gene3D" id="1.25.40.390">
    <property type="match status" value="1"/>
</dbReference>
<proteinExistence type="predicted"/>
<dbReference type="InterPro" id="IPR011990">
    <property type="entry name" value="TPR-like_helical_dom_sf"/>
</dbReference>
<dbReference type="AlphaFoldDB" id="A0A1W2C014"/>
<accession>A0A1W2C014</accession>
<dbReference type="InterPro" id="IPR041662">
    <property type="entry name" value="SusD-like_2"/>
</dbReference>
<reference evidence="1 2" key="1">
    <citation type="submission" date="2017-04" db="EMBL/GenBank/DDBJ databases">
        <authorList>
            <person name="Afonso C.L."/>
            <person name="Miller P.J."/>
            <person name="Scott M.A."/>
            <person name="Spackman E."/>
            <person name="Goraichik I."/>
            <person name="Dimitrov K.M."/>
            <person name="Suarez D.L."/>
            <person name="Swayne D.E."/>
        </authorList>
    </citation>
    <scope>NUCLEOTIDE SEQUENCE [LARGE SCALE GENOMIC DNA]</scope>
    <source>
        <strain evidence="1 2">DSM 19625</strain>
    </source>
</reference>
<gene>
    <name evidence="1" type="ORF">SAMN04488101_10313</name>
</gene>
<dbReference type="Pfam" id="PF12771">
    <property type="entry name" value="SusD-like_2"/>
    <property type="match status" value="1"/>
</dbReference>
<keyword evidence="2" id="KW-1185">Reference proteome</keyword>
<dbReference type="Proteomes" id="UP000192678">
    <property type="component" value="Unassembled WGS sequence"/>
</dbReference>
<organism evidence="1 2">
    <name type="scientific">Pedobacter nyackensis</name>
    <dbReference type="NCBI Taxonomy" id="475255"/>
    <lineage>
        <taxon>Bacteria</taxon>
        <taxon>Pseudomonadati</taxon>
        <taxon>Bacteroidota</taxon>
        <taxon>Sphingobacteriia</taxon>
        <taxon>Sphingobacteriales</taxon>
        <taxon>Sphingobacteriaceae</taxon>
        <taxon>Pedobacter</taxon>
    </lineage>
</organism>
<dbReference type="EMBL" id="FWYB01000003">
    <property type="protein sequence ID" value="SMC78519.1"/>
    <property type="molecule type" value="Genomic_DNA"/>
</dbReference>
<dbReference type="OrthoDB" id="9766256at2"/>
<evidence type="ECO:0000313" key="1">
    <source>
        <dbReference type="EMBL" id="SMC78519.1"/>
    </source>
</evidence>
<protein>
    <submittedName>
        <fullName evidence="1">Susd and RagB outer membrane lipoprotein</fullName>
    </submittedName>
</protein>
<evidence type="ECO:0000313" key="2">
    <source>
        <dbReference type="Proteomes" id="UP000192678"/>
    </source>
</evidence>
<dbReference type="STRING" id="475255.SAMN04488101_10313"/>